<evidence type="ECO:0000313" key="1">
    <source>
        <dbReference type="EMBL" id="SUZ57245.1"/>
    </source>
</evidence>
<dbReference type="InterPro" id="IPR009563">
    <property type="entry name" value="SSSCA1"/>
</dbReference>
<proteinExistence type="predicted"/>
<dbReference type="EMBL" id="UINC01000552">
    <property type="protein sequence ID" value="SUZ57245.1"/>
    <property type="molecule type" value="Genomic_DNA"/>
</dbReference>
<accession>A0A381NRL7</accession>
<reference evidence="1" key="1">
    <citation type="submission" date="2018-05" db="EMBL/GenBank/DDBJ databases">
        <authorList>
            <person name="Lanie J.A."/>
            <person name="Ng W.-L."/>
            <person name="Kazmierczak K.M."/>
            <person name="Andrzejewski T.M."/>
            <person name="Davidsen T.M."/>
            <person name="Wayne K.J."/>
            <person name="Tettelin H."/>
            <person name="Glass J.I."/>
            <person name="Rusch D."/>
            <person name="Podicherti R."/>
            <person name="Tsui H.-C.T."/>
            <person name="Winkler M.E."/>
        </authorList>
    </citation>
    <scope>NUCLEOTIDE SEQUENCE</scope>
</reference>
<sequence length="114" mass="12814">MNYNYTHVVSKELTEKAIKMLLSGATLVSEPCPYCQGVRVIKDGFALCVNCGKQPEEKPTQTKSVEEEPVKPLKILEKKLEDLSKQLEKEVNPKKQQELIESINSLIGVISKLK</sequence>
<organism evidence="1">
    <name type="scientific">marine metagenome</name>
    <dbReference type="NCBI Taxonomy" id="408172"/>
    <lineage>
        <taxon>unclassified sequences</taxon>
        <taxon>metagenomes</taxon>
        <taxon>ecological metagenomes</taxon>
    </lineage>
</organism>
<gene>
    <name evidence="1" type="ORF">METZ01_LOCUS10099</name>
</gene>
<evidence type="ECO:0008006" key="2">
    <source>
        <dbReference type="Google" id="ProtNLM"/>
    </source>
</evidence>
<dbReference type="AlphaFoldDB" id="A0A381NRL7"/>
<dbReference type="Pfam" id="PF06677">
    <property type="entry name" value="Auto_anti-p27"/>
    <property type="match status" value="1"/>
</dbReference>
<protein>
    <recommendedName>
        <fullName evidence="2">Sjogrens syndrome scleroderma autoantigen 1</fullName>
    </recommendedName>
</protein>
<name>A0A381NRL7_9ZZZZ</name>